<dbReference type="Gene3D" id="1.10.260.40">
    <property type="entry name" value="lambda repressor-like DNA-binding domains"/>
    <property type="match status" value="1"/>
</dbReference>
<reference evidence="3" key="2">
    <citation type="submission" date="2017-04" db="EMBL/GenBank/DDBJ databases">
        <authorList>
            <person name="Afonso C.L."/>
            <person name="Miller P.J."/>
            <person name="Scott M.A."/>
            <person name="Spackman E."/>
            <person name="Goraichik I."/>
            <person name="Dimitrov K.M."/>
            <person name="Suarez D.L."/>
            <person name="Swayne D.E."/>
        </authorList>
    </citation>
    <scope>NUCLEOTIDE SEQUENCE [LARGE SCALE GENOMIC DNA]</scope>
    <source>
        <strain evidence="3">16-00191</strain>
    </source>
</reference>
<evidence type="ECO:0000313" key="3">
    <source>
        <dbReference type="EMBL" id="SME10906.1"/>
    </source>
</evidence>
<reference evidence="4" key="1">
    <citation type="submission" date="2017-04" db="EMBL/GenBank/DDBJ databases">
        <authorList>
            <person name="Criscuolo A."/>
        </authorList>
    </citation>
    <scope>NUCLEOTIDE SEQUENCE [LARGE SCALE GENOMIC DNA]</scope>
</reference>
<dbReference type="SUPFAM" id="SSF47413">
    <property type="entry name" value="lambda repressor-like DNA-binding domains"/>
    <property type="match status" value="1"/>
</dbReference>
<dbReference type="Proteomes" id="UP000194499">
    <property type="component" value="Unassembled WGS sequence"/>
</dbReference>
<dbReference type="InterPro" id="IPR041413">
    <property type="entry name" value="MLTR_LBD"/>
</dbReference>
<evidence type="ECO:0000313" key="4">
    <source>
        <dbReference type="Proteomes" id="UP000194499"/>
    </source>
</evidence>
<dbReference type="RefSeq" id="WP_001083675.1">
    <property type="nucleotide sequence ID" value="NZ_CP093424.1"/>
</dbReference>
<dbReference type="AlphaFoldDB" id="A0A3P1BWC0"/>
<dbReference type="EMBL" id="CP041979">
    <property type="protein sequence ID" value="QHH91532.1"/>
    <property type="molecule type" value="Genomic_DNA"/>
</dbReference>
<dbReference type="Gene3D" id="3.30.450.180">
    <property type="match status" value="1"/>
</dbReference>
<dbReference type="GO" id="GO:0003677">
    <property type="term" value="F:DNA binding"/>
    <property type="evidence" value="ECO:0007669"/>
    <property type="project" value="InterPro"/>
</dbReference>
<dbReference type="InterPro" id="IPR001387">
    <property type="entry name" value="Cro/C1-type_HTH"/>
</dbReference>
<feature type="domain" description="HTH cro/C1-type" evidence="1">
    <location>
        <begin position="31"/>
        <end position="86"/>
    </location>
</feature>
<sequence length="281" mass="33003">MNSEQERKKELGNFLKSRRNRLSPQDFGLPISSRRKTKGLRREEVAQLANIGVTWYTWIEQGRDIQVSIQALESLADALRLDKEEREHMFLLAHQQLPPEKPLKTDDEVSPVLQNFIDDLKFYPIYVTDQLWDVVTWNRVASAVFGDFETMSFKERNAVWRCFASQEYRTLLANDWEAHARRLLAQFRATCSRFVGEEWLKEVVEELMAISVEFQEWWPAHDVLGTPSGKKEIHHPIVGTLLFEHITFRVYDAPDLKLTMYRPKDPETLNKLRQLLQLTSN</sequence>
<evidence type="ECO:0000313" key="2">
    <source>
        <dbReference type="EMBL" id="QHH91532.1"/>
    </source>
</evidence>
<dbReference type="EMBL" id="FWZB01000039">
    <property type="protein sequence ID" value="SME10906.1"/>
    <property type="molecule type" value="Genomic_DNA"/>
</dbReference>
<organism evidence="3 4">
    <name type="scientific">Bacillus pacificus</name>
    <dbReference type="NCBI Taxonomy" id="2026187"/>
    <lineage>
        <taxon>Bacteria</taxon>
        <taxon>Bacillati</taxon>
        <taxon>Bacillota</taxon>
        <taxon>Bacilli</taxon>
        <taxon>Bacillales</taxon>
        <taxon>Bacillaceae</taxon>
        <taxon>Bacillus</taxon>
        <taxon>Bacillus cereus group</taxon>
    </lineage>
</organism>
<evidence type="ECO:0000259" key="1">
    <source>
        <dbReference type="PROSITE" id="PS50943"/>
    </source>
</evidence>
<gene>
    <name evidence="3" type="ORF">BACERE00191_03058</name>
    <name evidence="2" type="ORF">FPL01_24820</name>
</gene>
<dbReference type="Proteomes" id="UP000464796">
    <property type="component" value="Chromosome"/>
</dbReference>
<protein>
    <submittedName>
        <fullName evidence="2">Helix-turn-helix domain-containing protein</fullName>
    </submittedName>
</protein>
<accession>A0A1Y5ZT03</accession>
<dbReference type="Pfam" id="PF17765">
    <property type="entry name" value="MLTR_LBD"/>
    <property type="match status" value="1"/>
</dbReference>
<dbReference type="CDD" id="cd00093">
    <property type="entry name" value="HTH_XRE"/>
    <property type="match status" value="1"/>
</dbReference>
<reference evidence="2 5" key="3">
    <citation type="submission" date="2019-07" db="EMBL/GenBank/DDBJ databases">
        <authorList>
            <person name="Yu W.S."/>
            <person name="Cheong H.-M."/>
            <person name="Choi Y."/>
            <person name="Hwang K.J."/>
            <person name="Jung K."/>
            <person name="Lee S."/>
            <person name="Choi C."/>
        </authorList>
    </citation>
    <scope>NUCLEOTIDE SEQUENCE [LARGE SCALE GENOMIC DNA]</scope>
    <source>
        <strain evidence="2 5">NCCP 15909</strain>
    </source>
</reference>
<dbReference type="InterPro" id="IPR010982">
    <property type="entry name" value="Lambda_DNA-bd_dom_sf"/>
</dbReference>
<dbReference type="PROSITE" id="PS50943">
    <property type="entry name" value="HTH_CROC1"/>
    <property type="match status" value="1"/>
</dbReference>
<name>A0A3P1BWC0_9BACI</name>
<dbReference type="SMART" id="SM00530">
    <property type="entry name" value="HTH_XRE"/>
    <property type="match status" value="1"/>
</dbReference>
<keyword evidence="5" id="KW-1185">Reference proteome</keyword>
<dbReference type="PANTHER" id="PTHR35010">
    <property type="entry name" value="BLL4672 PROTEIN-RELATED"/>
    <property type="match status" value="1"/>
</dbReference>
<accession>A0A3P1BWC0</accession>
<dbReference type="Pfam" id="PF13560">
    <property type="entry name" value="HTH_31"/>
    <property type="match status" value="1"/>
</dbReference>
<evidence type="ECO:0000313" key="5">
    <source>
        <dbReference type="Proteomes" id="UP000464796"/>
    </source>
</evidence>
<proteinExistence type="predicted"/>